<organism evidence="1 2">
    <name type="scientific">Deinococcus enclensis</name>
    <dbReference type="NCBI Taxonomy" id="1049582"/>
    <lineage>
        <taxon>Bacteria</taxon>
        <taxon>Thermotogati</taxon>
        <taxon>Deinococcota</taxon>
        <taxon>Deinococci</taxon>
        <taxon>Deinococcales</taxon>
        <taxon>Deinococcaceae</taxon>
        <taxon>Deinococcus</taxon>
    </lineage>
</organism>
<dbReference type="Proteomes" id="UP001232163">
    <property type="component" value="Unassembled WGS sequence"/>
</dbReference>
<evidence type="ECO:0000313" key="2">
    <source>
        <dbReference type="Proteomes" id="UP001232163"/>
    </source>
</evidence>
<comment type="caution">
    <text evidence="1">The sequence shown here is derived from an EMBL/GenBank/DDBJ whole genome shotgun (WGS) entry which is preliminary data.</text>
</comment>
<dbReference type="SUPFAM" id="SSF160104">
    <property type="entry name" value="Acetoacetate decarboxylase-like"/>
    <property type="match status" value="1"/>
</dbReference>
<dbReference type="InterPro" id="IPR023375">
    <property type="entry name" value="ADC_dom_sf"/>
</dbReference>
<reference evidence="1 2" key="1">
    <citation type="submission" date="2023-07" db="EMBL/GenBank/DDBJ databases">
        <title>Genomic Encyclopedia of Type Strains, Phase IV (KMG-IV): sequencing the most valuable type-strain genomes for metagenomic binning, comparative biology and taxonomic classification.</title>
        <authorList>
            <person name="Goeker M."/>
        </authorList>
    </citation>
    <scope>NUCLEOTIDE SEQUENCE [LARGE SCALE GENOMIC DNA]</scope>
    <source>
        <strain evidence="1 2">NIO-1023</strain>
    </source>
</reference>
<dbReference type="Gene3D" id="2.40.400.10">
    <property type="entry name" value="Acetoacetate decarboxylase-like"/>
    <property type="match status" value="1"/>
</dbReference>
<keyword evidence="2" id="KW-1185">Reference proteome</keyword>
<accession>A0ABT9MAX5</accession>
<dbReference type="EMBL" id="JAURUR010000002">
    <property type="protein sequence ID" value="MDP9763745.1"/>
    <property type="molecule type" value="Genomic_DNA"/>
</dbReference>
<sequence length="232" mass="25969">MARPWVLSMNWTDLAFLNWPADARALQATLPPGVQLDTFGGQAWLSVVPFRMEHIVPRGLGHVSRGVSFTELNLRTYVTVDGVPGVWFYSLDADHALTVRAARRLLFLPYRHAQMWHDRDGDVHRFASTCIHPGEPGATFAAAYRPAGEVFHAAPGTLERWLTDRLCFYSADARGRLYRGRVEHGPWPLQPARCELPLNTLTAALGLPLTGALHALYADCLPVRARIPERIR</sequence>
<name>A0ABT9MAX5_9DEIO</name>
<dbReference type="InterPro" id="IPR018644">
    <property type="entry name" value="DUF2071"/>
</dbReference>
<protein>
    <submittedName>
        <fullName evidence="1">Uncharacterized protein YqjF (DUF2071 family)</fullName>
    </submittedName>
</protein>
<evidence type="ECO:0000313" key="1">
    <source>
        <dbReference type="EMBL" id="MDP9763745.1"/>
    </source>
</evidence>
<gene>
    <name evidence="1" type="ORF">QO006_001162</name>
</gene>
<dbReference type="RefSeq" id="WP_307464844.1">
    <property type="nucleotide sequence ID" value="NZ_JAURUR010000002.1"/>
</dbReference>
<proteinExistence type="predicted"/>
<dbReference type="Pfam" id="PF09844">
    <property type="entry name" value="DUF2071"/>
    <property type="match status" value="1"/>
</dbReference>
<dbReference type="PANTHER" id="PTHR39186:SF1">
    <property type="entry name" value="DUF2071 DOMAIN-CONTAINING PROTEIN"/>
    <property type="match status" value="1"/>
</dbReference>
<dbReference type="PANTHER" id="PTHR39186">
    <property type="entry name" value="DUF2071 FAMILY PROTEIN"/>
    <property type="match status" value="1"/>
</dbReference>